<accession>A0AAN7GJ36</accession>
<organism evidence="4 5">
    <name type="scientific">Trapa incisa</name>
    <dbReference type="NCBI Taxonomy" id="236973"/>
    <lineage>
        <taxon>Eukaryota</taxon>
        <taxon>Viridiplantae</taxon>
        <taxon>Streptophyta</taxon>
        <taxon>Embryophyta</taxon>
        <taxon>Tracheophyta</taxon>
        <taxon>Spermatophyta</taxon>
        <taxon>Magnoliopsida</taxon>
        <taxon>eudicotyledons</taxon>
        <taxon>Gunneridae</taxon>
        <taxon>Pentapetalae</taxon>
        <taxon>rosids</taxon>
        <taxon>malvids</taxon>
        <taxon>Myrtales</taxon>
        <taxon>Lythraceae</taxon>
        <taxon>Trapa</taxon>
    </lineage>
</organism>
<feature type="transmembrane region" description="Helical" evidence="3">
    <location>
        <begin position="52"/>
        <end position="75"/>
    </location>
</feature>
<evidence type="ECO:0000256" key="2">
    <source>
        <dbReference type="ARBA" id="ARBA00023136"/>
    </source>
</evidence>
<comment type="caution">
    <text evidence="4">The sequence shown here is derived from an EMBL/GenBank/DDBJ whole genome shotgun (WGS) entry which is preliminary data.</text>
</comment>
<sequence>MEGVFISSKRAMDGEHHTQPLAPAGAWQRSDYLEPASHKSLRPREVSSPSKCFFYFVLLVVVVAAILLVFAVVVWRVETPEFRLSNPSVRVLRYTASPEPSLNATLTANATIRNTNFGHCSFKNRTVVSALYLGQYNFGHDWMAIEHERVRARYIETFNVSIELRSSLLKSAQAKRKLSSDLKCGIVSLTIQAQRVGRIRVTNILNKKRTLLMNCTMDLILTSHGVQNLICN</sequence>
<dbReference type="GO" id="GO:0005886">
    <property type="term" value="C:plasma membrane"/>
    <property type="evidence" value="ECO:0007669"/>
    <property type="project" value="TreeGrafter"/>
</dbReference>
<dbReference type="PANTHER" id="PTHR31234:SF3">
    <property type="entry name" value="LATE EMBRYOGENESIS ABUNDANT (LEA) HYDROXYPROLINE-RICH GLYCOPROTEIN FAMILY"/>
    <property type="match status" value="1"/>
</dbReference>
<dbReference type="EMBL" id="JAXIOK010000022">
    <property type="protein sequence ID" value="KAK4743850.1"/>
    <property type="molecule type" value="Genomic_DNA"/>
</dbReference>
<dbReference type="Proteomes" id="UP001345219">
    <property type="component" value="Chromosome 9"/>
</dbReference>
<keyword evidence="3" id="KW-1133">Transmembrane helix</keyword>
<comment type="subcellular location">
    <subcellularLocation>
        <location evidence="1">Membrane</location>
    </subcellularLocation>
</comment>
<protein>
    <recommendedName>
        <fullName evidence="6">Late embryogenesis abundant protein LEA-2 subgroup domain-containing protein</fullName>
    </recommendedName>
</protein>
<reference evidence="4 5" key="1">
    <citation type="journal article" date="2023" name="Hortic Res">
        <title>Pangenome of water caltrop reveals structural variations and asymmetric subgenome divergence after allopolyploidization.</title>
        <authorList>
            <person name="Zhang X."/>
            <person name="Chen Y."/>
            <person name="Wang L."/>
            <person name="Yuan Y."/>
            <person name="Fang M."/>
            <person name="Shi L."/>
            <person name="Lu R."/>
            <person name="Comes H.P."/>
            <person name="Ma Y."/>
            <person name="Chen Y."/>
            <person name="Huang G."/>
            <person name="Zhou Y."/>
            <person name="Zheng Z."/>
            <person name="Qiu Y."/>
        </authorList>
    </citation>
    <scope>NUCLEOTIDE SEQUENCE [LARGE SCALE GENOMIC DNA]</scope>
    <source>
        <tissue evidence="4">Roots</tissue>
    </source>
</reference>
<evidence type="ECO:0000256" key="3">
    <source>
        <dbReference type="SAM" id="Phobius"/>
    </source>
</evidence>
<evidence type="ECO:0008006" key="6">
    <source>
        <dbReference type="Google" id="ProtNLM"/>
    </source>
</evidence>
<dbReference type="InterPro" id="IPR044839">
    <property type="entry name" value="NDR1-like"/>
</dbReference>
<evidence type="ECO:0000313" key="4">
    <source>
        <dbReference type="EMBL" id="KAK4743850.1"/>
    </source>
</evidence>
<dbReference type="AlphaFoldDB" id="A0AAN7GJ36"/>
<keyword evidence="5" id="KW-1185">Reference proteome</keyword>
<keyword evidence="3" id="KW-0812">Transmembrane</keyword>
<dbReference type="GO" id="GO:0098542">
    <property type="term" value="P:defense response to other organism"/>
    <property type="evidence" value="ECO:0007669"/>
    <property type="project" value="InterPro"/>
</dbReference>
<evidence type="ECO:0000313" key="5">
    <source>
        <dbReference type="Proteomes" id="UP001345219"/>
    </source>
</evidence>
<name>A0AAN7GJ36_9MYRT</name>
<evidence type="ECO:0000256" key="1">
    <source>
        <dbReference type="ARBA" id="ARBA00004370"/>
    </source>
</evidence>
<keyword evidence="2 3" id="KW-0472">Membrane</keyword>
<gene>
    <name evidence="4" type="ORF">SAY87_010162</name>
</gene>
<dbReference type="PANTHER" id="PTHR31234">
    <property type="entry name" value="LATE EMBRYOGENESIS ABUNDANT (LEA) HYDROXYPROLINE-RICH GLYCOPROTEIN FAMILY"/>
    <property type="match status" value="1"/>
</dbReference>
<proteinExistence type="predicted"/>